<protein>
    <submittedName>
        <fullName evidence="13">Cation/H(+) antiporter 15-like</fullName>
    </submittedName>
</protein>
<comment type="subcellular location">
    <subcellularLocation>
        <location evidence="1">Membrane</location>
        <topology evidence="1">Multi-pass membrane protein</topology>
    </subcellularLocation>
</comment>
<evidence type="ECO:0000256" key="6">
    <source>
        <dbReference type="ARBA" id="ARBA00022989"/>
    </source>
</evidence>
<evidence type="ECO:0000259" key="11">
    <source>
        <dbReference type="Pfam" id="PF00999"/>
    </source>
</evidence>
<comment type="similarity">
    <text evidence="9">Belongs to the monovalent cation:proton antiporter 2 (CPA2) transporter (TC 2.A.37) family. CHX (TC 2.A.37.4) subfamily.</text>
</comment>
<dbReference type="STRING" id="3827.A0A1S2Y783"/>
<dbReference type="RefSeq" id="XP_004500521.1">
    <property type="nucleotide sequence ID" value="XM_004500464.3"/>
</dbReference>
<reference evidence="13" key="2">
    <citation type="submission" date="2025-08" db="UniProtKB">
        <authorList>
            <consortium name="RefSeq"/>
        </authorList>
    </citation>
    <scope>IDENTIFICATION</scope>
    <source>
        <tissue evidence="13">Etiolated seedlings</tissue>
    </source>
</reference>
<feature type="transmembrane region" description="Helical" evidence="10">
    <location>
        <begin position="44"/>
        <end position="67"/>
    </location>
</feature>
<feature type="transmembrane region" description="Helical" evidence="10">
    <location>
        <begin position="390"/>
        <end position="408"/>
    </location>
</feature>
<evidence type="ECO:0000256" key="3">
    <source>
        <dbReference type="ARBA" id="ARBA00022538"/>
    </source>
</evidence>
<keyword evidence="6 10" id="KW-1133">Transmembrane helix</keyword>
<keyword evidence="4 10" id="KW-0812">Transmembrane</keyword>
<keyword evidence="3" id="KW-0633">Potassium transport</keyword>
<feature type="transmembrane region" description="Helical" evidence="10">
    <location>
        <begin position="362"/>
        <end position="384"/>
    </location>
</feature>
<evidence type="ECO:0000256" key="7">
    <source>
        <dbReference type="ARBA" id="ARBA00023065"/>
    </source>
</evidence>
<keyword evidence="7" id="KW-0406">Ion transport</keyword>
<dbReference type="GO" id="GO:0015297">
    <property type="term" value="F:antiporter activity"/>
    <property type="evidence" value="ECO:0007669"/>
    <property type="project" value="InterPro"/>
</dbReference>
<dbReference type="GO" id="GO:0006885">
    <property type="term" value="P:regulation of pH"/>
    <property type="evidence" value="ECO:0007669"/>
    <property type="project" value="TreeGrafter"/>
</dbReference>
<evidence type="ECO:0000313" key="13">
    <source>
        <dbReference type="RefSeq" id="XP_004500521.1"/>
    </source>
</evidence>
<dbReference type="GO" id="GO:0016020">
    <property type="term" value="C:membrane"/>
    <property type="evidence" value="ECO:0007669"/>
    <property type="project" value="UniProtKB-SubCell"/>
</dbReference>
<dbReference type="GO" id="GO:0006813">
    <property type="term" value="P:potassium ion transport"/>
    <property type="evidence" value="ECO:0007669"/>
    <property type="project" value="UniProtKB-KW"/>
</dbReference>
<evidence type="ECO:0000256" key="4">
    <source>
        <dbReference type="ARBA" id="ARBA00022692"/>
    </source>
</evidence>
<feature type="transmembrane region" description="Helical" evidence="10">
    <location>
        <begin position="420"/>
        <end position="443"/>
    </location>
</feature>
<dbReference type="GeneID" id="101510055"/>
<accession>A0A1S2Y783</accession>
<dbReference type="Pfam" id="PF00999">
    <property type="entry name" value="Na_H_Exchanger"/>
    <property type="match status" value="1"/>
</dbReference>
<organism evidence="12 13">
    <name type="scientific">Cicer arietinum</name>
    <name type="common">Chickpea</name>
    <name type="synonym">Garbanzo</name>
    <dbReference type="NCBI Taxonomy" id="3827"/>
    <lineage>
        <taxon>Eukaryota</taxon>
        <taxon>Viridiplantae</taxon>
        <taxon>Streptophyta</taxon>
        <taxon>Embryophyta</taxon>
        <taxon>Tracheophyta</taxon>
        <taxon>Spermatophyta</taxon>
        <taxon>Magnoliopsida</taxon>
        <taxon>eudicotyledons</taxon>
        <taxon>Gunneridae</taxon>
        <taxon>Pentapetalae</taxon>
        <taxon>rosids</taxon>
        <taxon>fabids</taxon>
        <taxon>Fabales</taxon>
        <taxon>Fabaceae</taxon>
        <taxon>Papilionoideae</taxon>
        <taxon>50 kb inversion clade</taxon>
        <taxon>NPAAA clade</taxon>
        <taxon>Hologalegina</taxon>
        <taxon>IRL clade</taxon>
        <taxon>Cicereae</taxon>
        <taxon>Cicer</taxon>
    </lineage>
</organism>
<dbReference type="PANTHER" id="PTHR32468:SF105">
    <property type="entry name" value="CATION_H+ EXCHANGER 3"/>
    <property type="match status" value="1"/>
</dbReference>
<dbReference type="Gene3D" id="1.20.1530.20">
    <property type="match status" value="1"/>
</dbReference>
<dbReference type="PANTHER" id="PTHR32468">
    <property type="entry name" value="CATION/H + ANTIPORTER"/>
    <property type="match status" value="1"/>
</dbReference>
<evidence type="ECO:0000256" key="2">
    <source>
        <dbReference type="ARBA" id="ARBA00022448"/>
    </source>
</evidence>
<feature type="domain" description="Cation/H+ exchanger transmembrane" evidence="11">
    <location>
        <begin position="62"/>
        <end position="440"/>
    </location>
</feature>
<evidence type="ECO:0000256" key="8">
    <source>
        <dbReference type="ARBA" id="ARBA00023136"/>
    </source>
</evidence>
<dbReference type="GO" id="GO:1902600">
    <property type="term" value="P:proton transmembrane transport"/>
    <property type="evidence" value="ECO:0007669"/>
    <property type="project" value="InterPro"/>
</dbReference>
<name>A0A1S2Y783_CICAR</name>
<keyword evidence="5" id="KW-0630">Potassium</keyword>
<dbReference type="OrthoDB" id="1612738at2759"/>
<evidence type="ECO:0000256" key="10">
    <source>
        <dbReference type="SAM" id="Phobius"/>
    </source>
</evidence>
<dbReference type="InterPro" id="IPR038770">
    <property type="entry name" value="Na+/solute_symporter_sf"/>
</dbReference>
<reference evidence="12" key="1">
    <citation type="journal article" date="2013" name="Nat. Biotechnol.">
        <title>Draft genome sequence of chickpea (Cicer arietinum) provides a resource for trait improvement.</title>
        <authorList>
            <person name="Varshney R.K."/>
            <person name="Song C."/>
            <person name="Saxena R.K."/>
            <person name="Azam S."/>
            <person name="Yu S."/>
            <person name="Sharpe A.G."/>
            <person name="Cannon S."/>
            <person name="Baek J."/>
            <person name="Rosen B.D."/>
            <person name="Tar'an B."/>
            <person name="Millan T."/>
            <person name="Zhang X."/>
            <person name="Ramsay L.D."/>
            <person name="Iwata A."/>
            <person name="Wang Y."/>
            <person name="Nelson W."/>
            <person name="Farmer A.D."/>
            <person name="Gaur P.M."/>
            <person name="Soderlund C."/>
            <person name="Penmetsa R.V."/>
            <person name="Xu C."/>
            <person name="Bharti A.K."/>
            <person name="He W."/>
            <person name="Winter P."/>
            <person name="Zhao S."/>
            <person name="Hane J.K."/>
            <person name="Carrasquilla-Garcia N."/>
            <person name="Condie J.A."/>
            <person name="Upadhyaya H.D."/>
            <person name="Luo M.C."/>
            <person name="Thudi M."/>
            <person name="Gowda C.L."/>
            <person name="Singh N.P."/>
            <person name="Lichtenzveig J."/>
            <person name="Gali K.K."/>
            <person name="Rubio J."/>
            <person name="Nadarajan N."/>
            <person name="Dolezel J."/>
            <person name="Bansal K.C."/>
            <person name="Xu X."/>
            <person name="Edwards D."/>
            <person name="Zhang G."/>
            <person name="Kahl G."/>
            <person name="Gil J."/>
            <person name="Singh K.B."/>
            <person name="Datta S.K."/>
            <person name="Jackson S.A."/>
            <person name="Wang J."/>
            <person name="Cook D.R."/>
        </authorList>
    </citation>
    <scope>NUCLEOTIDE SEQUENCE [LARGE SCALE GENOMIC DNA]</scope>
    <source>
        <strain evidence="12">cv. CDC Frontier</strain>
    </source>
</reference>
<feature type="transmembrane region" description="Helical" evidence="10">
    <location>
        <begin position="327"/>
        <end position="350"/>
    </location>
</feature>
<evidence type="ECO:0000313" key="12">
    <source>
        <dbReference type="Proteomes" id="UP000087171"/>
    </source>
</evidence>
<evidence type="ECO:0000256" key="9">
    <source>
        <dbReference type="ARBA" id="ARBA00038341"/>
    </source>
</evidence>
<feature type="transmembrane region" description="Helical" evidence="10">
    <location>
        <begin position="110"/>
        <end position="131"/>
    </location>
</feature>
<dbReference type="InterPro" id="IPR050794">
    <property type="entry name" value="CPA2_transporter"/>
</dbReference>
<feature type="transmembrane region" description="Helical" evidence="10">
    <location>
        <begin position="239"/>
        <end position="257"/>
    </location>
</feature>
<feature type="transmembrane region" description="Helical" evidence="10">
    <location>
        <begin position="74"/>
        <end position="90"/>
    </location>
</feature>
<sequence length="829" mass="92562">MMTSRGNGTVSIGYDDKGRWQVCVKNDRNVGSYGIFLGDNPFDFALPATLFQLIIIISISQVLYFLLRPLRTPKFICSVLGGIILGPSFLGRNEIYWNALFPPRQAEVLIMMSILGAIYFLFFCALKMDILMTIRAAKSTWRIGVLPFMASFIVISTLLNLFYSPQNFPHLQLDASRSALSATMAFSNFPVVSEALTELNLIATELGQIALSSATLNDCIQFFIIVTHHLVDTDKVKTLALGLSFWLLFIVGSIFILRPIMKLIARSTPMGKPVKQIYIVFILTGVLVMAGITDSIGVTFLIGPLIYGLVIPSGPPLGTTLVDKCEVLIAEFLLPFFFVFVGMNTNISALQKNWREFVTLQLILIAGDITKVLACVLVSMTYNIKAKHGTVLGLMLNIKGITHIIAFAKLRKIKLLDDETFSHLVICVVVTTAIITPLVKIFYKHRPRVLNSSSIYDEEMRTIQNMPRNSEFRIVTCLHNEGNVCGMTTLLEACNPVPQSPLCVYVIHLVELLGKSAPILLPINYRQNRKFLSVNYPDTNHIMRAFENYSKNSGGPVTVLPYVNVAPYKSMLDAVCNLAQDKMVPLIVIPFHENDHIDLSGHVATSIRKLNTRFQARVPCTLGILVDRYSRLGVNNDHSKTYFHVGIFFIGGPDDREALALGIRMSERADMKVSLFRFIVMNKKPRGCKIESSREDQLDLEEAEEMLDEGLIDEFKSMKFGIGNVSWYEIMVGEGVEVMDAIRSLEGNYDLVMVGRRHNIESLKDEEMGNFIENVQILGIFGDMLSSTEFCIGMVPVLVTQCGGDKRVNLNKLDRVGSVNVSQRSLPIN</sequence>
<dbReference type="eggNOG" id="KOG1650">
    <property type="taxonomic scope" value="Eukaryota"/>
</dbReference>
<evidence type="ECO:0000256" key="5">
    <source>
        <dbReference type="ARBA" id="ARBA00022958"/>
    </source>
</evidence>
<dbReference type="KEGG" id="cam:101510055"/>
<keyword evidence="8 10" id="KW-0472">Membrane</keyword>
<keyword evidence="2" id="KW-0813">Transport</keyword>
<gene>
    <name evidence="13" type="primary">LOC101510055</name>
</gene>
<proteinExistence type="inferred from homology"/>
<dbReference type="Proteomes" id="UP000087171">
    <property type="component" value="Chromosome Ca5"/>
</dbReference>
<dbReference type="AlphaFoldDB" id="A0A1S2Y783"/>
<dbReference type="InterPro" id="IPR006153">
    <property type="entry name" value="Cation/H_exchanger_TM"/>
</dbReference>
<evidence type="ECO:0000256" key="1">
    <source>
        <dbReference type="ARBA" id="ARBA00004141"/>
    </source>
</evidence>
<feature type="transmembrane region" description="Helical" evidence="10">
    <location>
        <begin position="278"/>
        <end position="307"/>
    </location>
</feature>
<keyword evidence="12" id="KW-1185">Reference proteome</keyword>
<dbReference type="GO" id="GO:0012505">
    <property type="term" value="C:endomembrane system"/>
    <property type="evidence" value="ECO:0007669"/>
    <property type="project" value="TreeGrafter"/>
</dbReference>
<feature type="transmembrane region" description="Helical" evidence="10">
    <location>
        <begin position="143"/>
        <end position="163"/>
    </location>
</feature>
<dbReference type="PaxDb" id="3827-XP_004500521.1"/>